<feature type="binding site" evidence="10">
    <location>
        <position position="230"/>
    </location>
    <ligand>
        <name>Mg(2+)</name>
        <dbReference type="ChEBI" id="CHEBI:18420"/>
        <label>1</label>
    </ligand>
</feature>
<dbReference type="InterPro" id="IPR005135">
    <property type="entry name" value="Endo/exonuclease/phosphatase"/>
</dbReference>
<dbReference type="Gene3D" id="3.60.10.10">
    <property type="entry name" value="Endonuclease/exonuclease/phosphatase"/>
    <property type="match status" value="1"/>
</dbReference>
<feature type="active site" description="Proton acceptor" evidence="9">
    <location>
        <position position="231"/>
    </location>
</feature>
<dbReference type="EC" id="3.1.11.2" evidence="3"/>
<evidence type="ECO:0000256" key="7">
    <source>
        <dbReference type="ARBA" id="ARBA00022842"/>
    </source>
</evidence>
<dbReference type="GeneTree" id="ENSGT00980000198652"/>
<keyword evidence="14" id="KW-1185">Reference proteome</keyword>
<dbReference type="GO" id="GO:0003906">
    <property type="term" value="F:DNA-(apurinic or apyrimidinic site) endonuclease activity"/>
    <property type="evidence" value="ECO:0007669"/>
    <property type="project" value="TreeGrafter"/>
</dbReference>
<dbReference type="PANTHER" id="PTHR22748:SF26">
    <property type="entry name" value="ENDONUCLEASE_EXONUCLEASE_PHOSPHATASE DOMAIN-CONTAINING PROTEIN"/>
    <property type="match status" value="1"/>
</dbReference>
<protein>
    <recommendedName>
        <fullName evidence="3">exodeoxyribonuclease III</fullName>
        <ecNumber evidence="3">3.1.11.2</ecNumber>
    </recommendedName>
</protein>
<proteinExistence type="inferred from homology"/>
<feature type="binding site" evidence="10">
    <location>
        <position position="231"/>
    </location>
    <ligand>
        <name>Mg(2+)</name>
        <dbReference type="ChEBI" id="CHEBI:18420"/>
        <label>1</label>
    </ligand>
</feature>
<keyword evidence="8" id="KW-0234">DNA repair</keyword>
<dbReference type="GO" id="GO:0046872">
    <property type="term" value="F:metal ion binding"/>
    <property type="evidence" value="ECO:0007669"/>
    <property type="project" value="UniProtKB-KW"/>
</dbReference>
<reference evidence="13" key="1">
    <citation type="submission" date="2025-08" db="UniProtKB">
        <authorList>
            <consortium name="Ensembl"/>
        </authorList>
    </citation>
    <scope>IDENTIFICATION</scope>
</reference>
<evidence type="ECO:0000313" key="14">
    <source>
        <dbReference type="Proteomes" id="UP000257200"/>
    </source>
</evidence>
<feature type="site" description="Transition state stabilizer" evidence="11">
    <location>
        <position position="143"/>
    </location>
</feature>
<keyword evidence="5" id="KW-0227">DNA damage</keyword>
<feature type="binding site" evidence="10">
    <location>
        <position position="143"/>
    </location>
    <ligand>
        <name>Mg(2+)</name>
        <dbReference type="ChEBI" id="CHEBI:18420"/>
        <label>1</label>
    </ligand>
</feature>
<comment type="similarity">
    <text evidence="2">Belongs to the DNA repair enzymes AP/ExoA family.</text>
</comment>
<evidence type="ECO:0000256" key="3">
    <source>
        <dbReference type="ARBA" id="ARBA00012115"/>
    </source>
</evidence>
<accession>A0A3Q1FVW2</accession>
<dbReference type="GO" id="GO:0008311">
    <property type="term" value="F:double-stranded DNA 3'-5' DNA exonuclease activity"/>
    <property type="evidence" value="ECO:0007669"/>
    <property type="project" value="UniProtKB-EC"/>
</dbReference>
<organism evidence="13 14">
    <name type="scientific">Acanthochromis polyacanthus</name>
    <name type="common">spiny chromis</name>
    <dbReference type="NCBI Taxonomy" id="80966"/>
    <lineage>
        <taxon>Eukaryota</taxon>
        <taxon>Metazoa</taxon>
        <taxon>Chordata</taxon>
        <taxon>Craniata</taxon>
        <taxon>Vertebrata</taxon>
        <taxon>Euteleostomi</taxon>
        <taxon>Actinopterygii</taxon>
        <taxon>Neopterygii</taxon>
        <taxon>Teleostei</taxon>
        <taxon>Neoteleostei</taxon>
        <taxon>Acanthomorphata</taxon>
        <taxon>Ovalentaria</taxon>
        <taxon>Pomacentridae</taxon>
        <taxon>Acanthochromis</taxon>
    </lineage>
</organism>
<evidence type="ECO:0000313" key="13">
    <source>
        <dbReference type="Ensembl" id="ENSAPOP00000010575.1"/>
    </source>
</evidence>
<evidence type="ECO:0000256" key="5">
    <source>
        <dbReference type="ARBA" id="ARBA00022763"/>
    </source>
</evidence>
<sequence>MTTLQLASWNTNGLNEPVKRAACLDLLHRNHIDIAFIQESHLKTLVVQRFANRQYHVAAFASVDSKTRGSLIVLKRSLPITILEKFGTEDGRISYIKSIIAGCRIAFISVYAPNQLEPLFFTALSEILIEMHDFAIIMGADMNAVIDPVLDRSGPACHCSHSQSSLSTSLSKFISDFSLIDVFRVINPTVRQYSFYSNRHKTYSRIDYILTSSSISEIHHAAISPTPLSDHSIVLAKLTLPNTPTKAARWHFNTTLVKNEEYCTYFRSEFSKFVAENIGSVGDPRIFWYALKGCIRNISIAFASHLNKSRLAKIDDLENKLTSLELQQQLSFSEARKQSIEVTKTELNSLLRLRAEFLIHKTRRTYYFQGPRPSHLLSLRLKQSEKFTNITAIRSESSQTI</sequence>
<evidence type="ECO:0000256" key="8">
    <source>
        <dbReference type="ARBA" id="ARBA00023204"/>
    </source>
</evidence>
<dbReference type="GO" id="GO:0006284">
    <property type="term" value="P:base-excision repair"/>
    <property type="evidence" value="ECO:0007669"/>
    <property type="project" value="TreeGrafter"/>
</dbReference>
<keyword evidence="10" id="KW-0464">Manganese</keyword>
<dbReference type="InterPro" id="IPR036691">
    <property type="entry name" value="Endo/exonu/phosph_ase_sf"/>
</dbReference>
<dbReference type="Proteomes" id="UP000257200">
    <property type="component" value="Unplaced"/>
</dbReference>
<evidence type="ECO:0000256" key="4">
    <source>
        <dbReference type="ARBA" id="ARBA00022723"/>
    </source>
</evidence>
<feature type="binding site" evidence="10">
    <location>
        <position position="39"/>
    </location>
    <ligand>
        <name>Mg(2+)</name>
        <dbReference type="ChEBI" id="CHEBI:18420"/>
        <label>1</label>
    </ligand>
</feature>
<dbReference type="Pfam" id="PF03372">
    <property type="entry name" value="Exo_endo_phos"/>
    <property type="match status" value="1"/>
</dbReference>
<feature type="active site" description="Proton donor/acceptor" evidence="9">
    <location>
        <position position="141"/>
    </location>
</feature>
<feature type="site" description="Important for catalytic activity" evidence="11">
    <location>
        <position position="207"/>
    </location>
</feature>
<dbReference type="PANTHER" id="PTHR22748">
    <property type="entry name" value="AP ENDONUCLEASE"/>
    <property type="match status" value="1"/>
</dbReference>
<evidence type="ECO:0000256" key="9">
    <source>
        <dbReference type="PIRSR" id="PIRSR604808-1"/>
    </source>
</evidence>
<keyword evidence="4 10" id="KW-0479">Metal-binding</keyword>
<feature type="binding site" evidence="10">
    <location>
        <position position="141"/>
    </location>
    <ligand>
        <name>Mg(2+)</name>
        <dbReference type="ChEBI" id="CHEBI:18420"/>
        <label>1</label>
    </ligand>
</feature>
<comment type="cofactor">
    <cofactor evidence="10">
        <name>Mg(2+)</name>
        <dbReference type="ChEBI" id="CHEBI:18420"/>
    </cofactor>
    <cofactor evidence="10">
        <name>Mn(2+)</name>
        <dbReference type="ChEBI" id="CHEBI:29035"/>
    </cofactor>
    <text evidence="10">Probably binds two magnesium or manganese ions per subunit.</text>
</comment>
<dbReference type="Ensembl" id="ENSAPOT00000031266.1">
    <property type="protein sequence ID" value="ENSAPOP00000010575.1"/>
    <property type="gene ID" value="ENSAPOG00000013054.1"/>
</dbReference>
<dbReference type="InterPro" id="IPR004808">
    <property type="entry name" value="AP_endonuc_1"/>
</dbReference>
<feature type="domain" description="Endonuclease/exonuclease/phosphatase" evidence="12">
    <location>
        <begin position="7"/>
        <end position="231"/>
    </location>
</feature>
<keyword evidence="7 10" id="KW-0460">Magnesium</keyword>
<feature type="active site" evidence="9">
    <location>
        <position position="111"/>
    </location>
</feature>
<comment type="catalytic activity">
    <reaction evidence="1">
        <text>Exonucleolytic cleavage in the 3'- to 5'-direction to yield nucleoside 5'-phosphates.</text>
        <dbReference type="EC" id="3.1.11.2"/>
    </reaction>
</comment>
<dbReference type="SUPFAM" id="SSF56219">
    <property type="entry name" value="DNase I-like"/>
    <property type="match status" value="1"/>
</dbReference>
<evidence type="ECO:0000256" key="1">
    <source>
        <dbReference type="ARBA" id="ARBA00000493"/>
    </source>
</evidence>
<feature type="site" description="Interaction with DNA substrate" evidence="11">
    <location>
        <position position="231"/>
    </location>
</feature>
<dbReference type="STRING" id="80966.ENSAPOP00000010575"/>
<reference evidence="13" key="2">
    <citation type="submission" date="2025-09" db="UniProtKB">
        <authorList>
            <consortium name="Ensembl"/>
        </authorList>
    </citation>
    <scope>IDENTIFICATION</scope>
</reference>
<name>A0A3Q1FVW2_9TELE</name>
<evidence type="ECO:0000256" key="10">
    <source>
        <dbReference type="PIRSR" id="PIRSR604808-2"/>
    </source>
</evidence>
<dbReference type="GO" id="GO:0005634">
    <property type="term" value="C:nucleus"/>
    <property type="evidence" value="ECO:0007669"/>
    <property type="project" value="TreeGrafter"/>
</dbReference>
<evidence type="ECO:0000259" key="12">
    <source>
        <dbReference type="Pfam" id="PF03372"/>
    </source>
</evidence>
<dbReference type="AlphaFoldDB" id="A0A3Q1FVW2"/>
<dbReference type="CDD" id="cd09076">
    <property type="entry name" value="L1-EN"/>
    <property type="match status" value="1"/>
</dbReference>
<dbReference type="GO" id="GO:0008081">
    <property type="term" value="F:phosphoric diester hydrolase activity"/>
    <property type="evidence" value="ECO:0007669"/>
    <property type="project" value="TreeGrafter"/>
</dbReference>
<evidence type="ECO:0000256" key="2">
    <source>
        <dbReference type="ARBA" id="ARBA00007092"/>
    </source>
</evidence>
<keyword evidence="6" id="KW-0378">Hydrolase</keyword>
<dbReference type="InParanoid" id="A0A3Q1FVW2"/>
<evidence type="ECO:0000256" key="11">
    <source>
        <dbReference type="PIRSR" id="PIRSR604808-3"/>
    </source>
</evidence>
<evidence type="ECO:0000256" key="6">
    <source>
        <dbReference type="ARBA" id="ARBA00022801"/>
    </source>
</evidence>
<feature type="binding site" evidence="10">
    <location>
        <position position="10"/>
    </location>
    <ligand>
        <name>Mg(2+)</name>
        <dbReference type="ChEBI" id="CHEBI:18420"/>
        <label>1</label>
    </ligand>
</feature>